<proteinExistence type="predicted"/>
<organism evidence="1 2">
    <name type="scientific">Araneus ventricosus</name>
    <name type="common">Orbweaver spider</name>
    <name type="synonym">Epeira ventricosa</name>
    <dbReference type="NCBI Taxonomy" id="182803"/>
    <lineage>
        <taxon>Eukaryota</taxon>
        <taxon>Metazoa</taxon>
        <taxon>Ecdysozoa</taxon>
        <taxon>Arthropoda</taxon>
        <taxon>Chelicerata</taxon>
        <taxon>Arachnida</taxon>
        <taxon>Araneae</taxon>
        <taxon>Araneomorphae</taxon>
        <taxon>Entelegynae</taxon>
        <taxon>Araneoidea</taxon>
        <taxon>Araneidae</taxon>
        <taxon>Araneus</taxon>
    </lineage>
</organism>
<sequence length="128" mass="14044">MATPLFITSLSSGNGLVFSLIKSSDNAKNQCRTLIEKESWRPSGKVSASGPELLMFEPDSTEDPSCMWAWSTFNPTSWVKLHSAGVVRKFGEEGVSSSVARVIRPRFKITRCVRPKIAIVLLQSGSLI</sequence>
<gene>
    <name evidence="1" type="ORF">AVEN_135490_1</name>
</gene>
<comment type="caution">
    <text evidence="1">The sequence shown here is derived from an EMBL/GenBank/DDBJ whole genome shotgun (WGS) entry which is preliminary data.</text>
</comment>
<dbReference type="EMBL" id="BGPR01000069">
    <property type="protein sequence ID" value="GBL90153.1"/>
    <property type="molecule type" value="Genomic_DNA"/>
</dbReference>
<accession>A0A4Y2BDS7</accession>
<protein>
    <submittedName>
        <fullName evidence="1">Uncharacterized protein</fullName>
    </submittedName>
</protein>
<name>A0A4Y2BDS7_ARAVE</name>
<keyword evidence="2" id="KW-1185">Reference proteome</keyword>
<evidence type="ECO:0000313" key="1">
    <source>
        <dbReference type="EMBL" id="GBL90153.1"/>
    </source>
</evidence>
<dbReference type="Proteomes" id="UP000499080">
    <property type="component" value="Unassembled WGS sequence"/>
</dbReference>
<evidence type="ECO:0000313" key="2">
    <source>
        <dbReference type="Proteomes" id="UP000499080"/>
    </source>
</evidence>
<reference evidence="1 2" key="1">
    <citation type="journal article" date="2019" name="Sci. Rep.">
        <title>Orb-weaving spider Araneus ventricosus genome elucidates the spidroin gene catalogue.</title>
        <authorList>
            <person name="Kono N."/>
            <person name="Nakamura H."/>
            <person name="Ohtoshi R."/>
            <person name="Moran D.A.P."/>
            <person name="Shinohara A."/>
            <person name="Yoshida Y."/>
            <person name="Fujiwara M."/>
            <person name="Mori M."/>
            <person name="Tomita M."/>
            <person name="Arakawa K."/>
        </authorList>
    </citation>
    <scope>NUCLEOTIDE SEQUENCE [LARGE SCALE GENOMIC DNA]</scope>
</reference>
<dbReference type="AlphaFoldDB" id="A0A4Y2BDS7"/>